<accession>A0A060QCD7</accession>
<feature type="signal peptide" evidence="1">
    <location>
        <begin position="1"/>
        <end position="20"/>
    </location>
</feature>
<protein>
    <submittedName>
        <fullName evidence="2">Uncharacterized protein</fullName>
    </submittedName>
</protein>
<sequence>MAQRRHGTRLVFFWRGWRLAAALALAIQAAPVDNLKRPVGAQYRIADIIGLHR</sequence>
<evidence type="ECO:0000256" key="1">
    <source>
        <dbReference type="SAM" id="SignalP"/>
    </source>
</evidence>
<dbReference type="AlphaFoldDB" id="A0A060QCD7"/>
<dbReference type="Proteomes" id="UP000027583">
    <property type="component" value="Unassembled WGS sequence"/>
</dbReference>
<dbReference type="EMBL" id="CBLX010000003">
    <property type="protein sequence ID" value="CDG38565.1"/>
    <property type="molecule type" value="Genomic_DNA"/>
</dbReference>
<comment type="caution">
    <text evidence="2">The sequence shown here is derived from an EMBL/GenBank/DDBJ whole genome shotgun (WGS) entry which is preliminary data.</text>
</comment>
<reference evidence="2 3" key="2">
    <citation type="journal article" date="2014" name="PLoS ONE">
        <title>Evolution of mitochondria reconstructed from the energy metabolism of living bacteria.</title>
        <authorList>
            <person name="Degli Esposti M."/>
            <person name="Chouaia B."/>
            <person name="Comandatore F."/>
            <person name="Crotti E."/>
            <person name="Sassera D."/>
            <person name="Lievens P.M."/>
            <person name="Daffonchio D."/>
            <person name="Bandi C."/>
        </authorList>
    </citation>
    <scope>NUCLEOTIDE SEQUENCE [LARGE SCALE GENOMIC DNA]</scope>
    <source>
        <strain evidence="2 3">SF2.1</strain>
    </source>
</reference>
<proteinExistence type="predicted"/>
<feature type="chain" id="PRO_5001586067" evidence="1">
    <location>
        <begin position="21"/>
        <end position="53"/>
    </location>
</feature>
<reference evidence="2 3" key="1">
    <citation type="journal article" date="2014" name="Genome Biol. Evol.">
        <title>Acetic acid bacteria genomes reveal functional traits for adaptation to life in insect guts.</title>
        <authorList>
            <person name="Chouaia B."/>
            <person name="Gaiarsa S."/>
            <person name="Crotti E."/>
            <person name="Comandatore F."/>
            <person name="Degli Esposti M."/>
            <person name="Ricci I."/>
            <person name="Alma A."/>
            <person name="Favia G."/>
            <person name="Bandi C."/>
            <person name="Daffonchio D."/>
        </authorList>
    </citation>
    <scope>NUCLEOTIDE SEQUENCE [LARGE SCALE GENOMIC DNA]</scope>
    <source>
        <strain evidence="2 3">SF2.1</strain>
    </source>
</reference>
<organism evidence="2 3">
    <name type="scientific">Asaia bogorensis</name>
    <dbReference type="NCBI Taxonomy" id="91915"/>
    <lineage>
        <taxon>Bacteria</taxon>
        <taxon>Pseudomonadati</taxon>
        <taxon>Pseudomonadota</taxon>
        <taxon>Alphaproteobacteria</taxon>
        <taxon>Acetobacterales</taxon>
        <taxon>Acetobacteraceae</taxon>
        <taxon>Asaia</taxon>
    </lineage>
</organism>
<gene>
    <name evidence="2" type="ORF">ASAP_0520</name>
</gene>
<keyword evidence="1" id="KW-0732">Signal</keyword>
<evidence type="ECO:0000313" key="2">
    <source>
        <dbReference type="EMBL" id="CDG38565.1"/>
    </source>
</evidence>
<name>A0A060QCD7_9PROT</name>
<evidence type="ECO:0000313" key="3">
    <source>
        <dbReference type="Proteomes" id="UP000027583"/>
    </source>
</evidence>